<dbReference type="EC" id="2.1.1.17" evidence="16 17"/>
<gene>
    <name evidence="19" type="primary">CHO2</name>
    <name evidence="19" type="ORF">OHC33_007752</name>
</gene>
<evidence type="ECO:0000256" key="5">
    <source>
        <dbReference type="ARBA" id="ARBA00022603"/>
    </source>
</evidence>
<dbReference type="GO" id="GO:0032259">
    <property type="term" value="P:methylation"/>
    <property type="evidence" value="ECO:0007669"/>
    <property type="project" value="UniProtKB-KW"/>
</dbReference>
<dbReference type="GO" id="GO:0004608">
    <property type="term" value="F:phosphatidylethanolamine N-methyltransferase activity"/>
    <property type="evidence" value="ECO:0007669"/>
    <property type="project" value="UniProtKB-UniRule"/>
</dbReference>
<dbReference type="PANTHER" id="PTHR32138">
    <property type="entry name" value="PHOSPHATIDYLETHANOLAMINE N-METHYLTRANSFERASE"/>
    <property type="match status" value="1"/>
</dbReference>
<keyword evidence="8 16" id="KW-0812">Transmembrane</keyword>
<keyword evidence="14 16" id="KW-1208">Phospholipid metabolism</keyword>
<evidence type="ECO:0000256" key="9">
    <source>
        <dbReference type="ARBA" id="ARBA00022824"/>
    </source>
</evidence>
<keyword evidence="7 16" id="KW-0949">S-adenosyl-L-methionine</keyword>
<keyword evidence="9 16" id="KW-0256">Endoplasmic reticulum</keyword>
<evidence type="ECO:0000256" key="6">
    <source>
        <dbReference type="ARBA" id="ARBA00022679"/>
    </source>
</evidence>
<feature type="compositionally biased region" description="Basic and acidic residues" evidence="18">
    <location>
        <begin position="40"/>
        <end position="50"/>
    </location>
</feature>
<keyword evidence="5 16" id="KW-0489">Methyltransferase</keyword>
<comment type="pathway">
    <text evidence="3">Lipid metabolism.</text>
</comment>
<accession>A0AAN8I490</accession>
<dbReference type="InterPro" id="IPR016219">
    <property type="entry name" value="Phosphatid-EA_MeTrfase_fun"/>
</dbReference>
<comment type="function">
    <text evidence="15 16 17">Catalyzes the first step of the methylation pathway of phosphatidylcholine biosynthesis, the SAM-dependent methylation of phosphatidylethanolamine (PE) to phosphatidylmonomethylethanolamine (PMME).</text>
</comment>
<evidence type="ECO:0000256" key="2">
    <source>
        <dbReference type="ARBA" id="ARBA00004969"/>
    </source>
</evidence>
<evidence type="ECO:0000313" key="20">
    <source>
        <dbReference type="Proteomes" id="UP001316803"/>
    </source>
</evidence>
<comment type="caution">
    <text evidence="16 17">Lacks conserved residue(s) required for the propagation of feature annotation.</text>
</comment>
<dbReference type="EMBL" id="JAKLMC020000021">
    <property type="protein sequence ID" value="KAK5951334.1"/>
    <property type="molecule type" value="Genomic_DNA"/>
</dbReference>
<feature type="compositionally biased region" description="Polar residues" evidence="18">
    <location>
        <begin position="351"/>
        <end position="362"/>
    </location>
</feature>
<dbReference type="HAMAP" id="MF_03217">
    <property type="entry name" value="PEMT"/>
    <property type="match status" value="1"/>
</dbReference>
<name>A0AAN8I490_9EURO</name>
<dbReference type="Proteomes" id="UP001316803">
    <property type="component" value="Unassembled WGS sequence"/>
</dbReference>
<evidence type="ECO:0000256" key="18">
    <source>
        <dbReference type="SAM" id="MobiDB-lite"/>
    </source>
</evidence>
<evidence type="ECO:0000256" key="3">
    <source>
        <dbReference type="ARBA" id="ARBA00005189"/>
    </source>
</evidence>
<feature type="transmembrane region" description="Helical" evidence="16 17">
    <location>
        <begin position="106"/>
        <end position="128"/>
    </location>
</feature>
<keyword evidence="10 16" id="KW-1133">Transmembrane helix</keyword>
<feature type="region of interest" description="Disordered" evidence="18">
    <location>
        <begin position="36"/>
        <end position="55"/>
    </location>
</feature>
<dbReference type="GO" id="GO:0006656">
    <property type="term" value="P:phosphatidylcholine biosynthetic process"/>
    <property type="evidence" value="ECO:0007669"/>
    <property type="project" value="UniProtKB-UniRule"/>
</dbReference>
<dbReference type="Pfam" id="PF04191">
    <property type="entry name" value="PEMT"/>
    <property type="match status" value="2"/>
</dbReference>
<dbReference type="PROSITE" id="PS51598">
    <property type="entry name" value="SAM_CHO2"/>
    <property type="match status" value="1"/>
</dbReference>
<keyword evidence="20" id="KW-1185">Reference proteome</keyword>
<evidence type="ECO:0000256" key="16">
    <source>
        <dbReference type="HAMAP-Rule" id="MF_03217"/>
    </source>
</evidence>
<organism evidence="19 20">
    <name type="scientific">Knufia fluminis</name>
    <dbReference type="NCBI Taxonomy" id="191047"/>
    <lineage>
        <taxon>Eukaryota</taxon>
        <taxon>Fungi</taxon>
        <taxon>Dikarya</taxon>
        <taxon>Ascomycota</taxon>
        <taxon>Pezizomycotina</taxon>
        <taxon>Eurotiomycetes</taxon>
        <taxon>Chaetothyriomycetidae</taxon>
        <taxon>Chaetothyriales</taxon>
        <taxon>Trichomeriaceae</taxon>
        <taxon>Knufia</taxon>
    </lineage>
</organism>
<keyword evidence="13 16" id="KW-0594">Phospholipid biosynthesis</keyword>
<feature type="transmembrane region" description="Helical" evidence="16 17">
    <location>
        <begin position="192"/>
        <end position="213"/>
    </location>
</feature>
<feature type="transmembrane region" description="Helical" evidence="16 17">
    <location>
        <begin position="219"/>
        <end position="240"/>
    </location>
</feature>
<protein>
    <recommendedName>
        <fullName evidence="16 17">Phosphatidylethanolamine N-methyltransferase</fullName>
        <shortName evidence="16">PE methyltransferase</shortName>
        <shortName evidence="16 17">PEAMT</shortName>
        <shortName evidence="16">PEMT</shortName>
        <ecNumber evidence="16 17">2.1.1.17</ecNumber>
    </recommendedName>
</protein>
<evidence type="ECO:0000256" key="13">
    <source>
        <dbReference type="ARBA" id="ARBA00023209"/>
    </source>
</evidence>
<evidence type="ECO:0000256" key="11">
    <source>
        <dbReference type="ARBA" id="ARBA00023098"/>
    </source>
</evidence>
<dbReference type="GO" id="GO:0005789">
    <property type="term" value="C:endoplasmic reticulum membrane"/>
    <property type="evidence" value="ECO:0007669"/>
    <property type="project" value="UniProtKB-SubCell"/>
</dbReference>
<evidence type="ECO:0000256" key="12">
    <source>
        <dbReference type="ARBA" id="ARBA00023136"/>
    </source>
</evidence>
<evidence type="ECO:0000256" key="10">
    <source>
        <dbReference type="ARBA" id="ARBA00022989"/>
    </source>
</evidence>
<keyword evidence="4 16" id="KW-0444">Lipid biosynthesis</keyword>
<dbReference type="AlphaFoldDB" id="A0AAN8I490"/>
<evidence type="ECO:0000256" key="15">
    <source>
        <dbReference type="ARBA" id="ARBA00057332"/>
    </source>
</evidence>
<comment type="pathway">
    <text evidence="2 16 17">Phospholipid metabolism; phosphatidylcholine biosynthesis.</text>
</comment>
<keyword evidence="6 16" id="KW-0808">Transferase</keyword>
<comment type="similarity">
    <text evidence="16 17">Belongs to the class VI-like SAM-binding methyltransferase superfamily. CHO2 family.</text>
</comment>
<evidence type="ECO:0000256" key="1">
    <source>
        <dbReference type="ARBA" id="ARBA00004127"/>
    </source>
</evidence>
<reference evidence="19 20" key="1">
    <citation type="submission" date="2022-12" db="EMBL/GenBank/DDBJ databases">
        <title>Genomic features and morphological characterization of a novel Knufia sp. strain isolated from spacecraft assembly facility.</title>
        <authorList>
            <person name="Teixeira M."/>
            <person name="Chander A.M."/>
            <person name="Stajich J.E."/>
            <person name="Venkateswaran K."/>
        </authorList>
    </citation>
    <scope>NUCLEOTIDE SEQUENCE [LARGE SCALE GENOMIC DNA]</scope>
    <source>
        <strain evidence="19 20">FJI-L2-BK-P2</strain>
    </source>
</reference>
<feature type="transmembrane region" description="Helical" evidence="16 17">
    <location>
        <begin position="81"/>
        <end position="100"/>
    </location>
</feature>
<comment type="caution">
    <text evidence="19">The sequence shown here is derived from an EMBL/GenBank/DDBJ whole genome shotgun (WGS) entry which is preliminary data.</text>
</comment>
<proteinExistence type="inferred from homology"/>
<comment type="subcellular location">
    <subcellularLocation>
        <location evidence="1">Endomembrane system</location>
        <topology evidence="1">Multi-pass membrane protein</topology>
    </subcellularLocation>
    <subcellularLocation>
        <location evidence="16 17">Endoplasmic reticulum membrane</location>
        <topology evidence="16 17">Multi-pass membrane protein</topology>
    </subcellularLocation>
</comment>
<keyword evidence="12 16" id="KW-0472">Membrane</keyword>
<evidence type="ECO:0000256" key="17">
    <source>
        <dbReference type="RuleBase" id="RU361122"/>
    </source>
</evidence>
<evidence type="ECO:0000256" key="14">
    <source>
        <dbReference type="ARBA" id="ARBA00023264"/>
    </source>
</evidence>
<comment type="catalytic activity">
    <reaction evidence="16 17">
        <text>a 1,2-diacyl-sn-glycero-3-phosphoethanolamine + S-adenosyl-L-methionine = a 1,2-diacyl-sn-glycero-3-phospho-N-methylethanolamine + S-adenosyl-L-homocysteine + H(+)</text>
        <dbReference type="Rhea" id="RHEA:11164"/>
        <dbReference type="ChEBI" id="CHEBI:15378"/>
        <dbReference type="ChEBI" id="CHEBI:57856"/>
        <dbReference type="ChEBI" id="CHEBI:59789"/>
        <dbReference type="ChEBI" id="CHEBI:64573"/>
        <dbReference type="ChEBI" id="CHEBI:64612"/>
        <dbReference type="EC" id="2.1.1.17"/>
    </reaction>
</comment>
<feature type="region of interest" description="Disordered" evidence="18">
    <location>
        <begin position="1"/>
        <end position="27"/>
    </location>
</feature>
<dbReference type="PANTHER" id="PTHR32138:SF0">
    <property type="entry name" value="PHOSPHATIDYLETHANOLAMINE N-METHYLTRANSFERASE"/>
    <property type="match status" value="1"/>
</dbReference>
<evidence type="ECO:0000256" key="4">
    <source>
        <dbReference type="ARBA" id="ARBA00022516"/>
    </source>
</evidence>
<evidence type="ECO:0000256" key="7">
    <source>
        <dbReference type="ARBA" id="ARBA00022691"/>
    </source>
</evidence>
<sequence>MADDKPIQTEGLRQRNVPVQASSNEEARQTVLQLNALEESTGKDDADKKTFGRTPDGTVFTVPETQDMVSQLLSPSEPKNISDLLVLAILACMISLLWTLPSTARIPVFGTIFVFWRASYNVGIGWLLQKQSKQLTLVRWARKSKLFGKAEDTDHPKLRAFIKSELEKKVARDYAFDDAPLEYNTWLVFRRIVDLILMCDFVSYMLFAITCAGKPEGEYLLTTLTRWTVGMALLLFNVWVKLDAHRVVKDYAWYWGDFFFLVDQDLTFDGVFEMAPHPMYSIGYIGYYGISLMAASHKVMFISIFAHAAQFAFLVLVENPHIEKTYNSPPPRQQLHEPPQNAGERPKTPRSDTAASWPNAGSNKPPATHNLLGPQNLDFYRVTDTSTILIQVLVLLLTIVTPKTTFYRAVFFTSAVACRLWYSIGIGYMLNRQSSKKKWTRHFLKHGESTGEAWRQWKGTYHMSMIMCYASFGAAAWKMYTPPTAWDDSLVVLKHTIGLSLIALQMWVAVSIYEQLGEFGWFFGDFFFDHSPKLTYGGIYRFLNNPERVLGLAGVWGVALIANSKSMFCLALLSHTLSLLFIQLVERPHMQKLYGRHLRQDSGLVRSIKRSLPPPLRQWQDGLDKMIGEALDSVEQFLDAARPQLGASINNFVEPTKHLLSQYPARMALTRLDSELSGLDPKDYSVEIEAETAGASSKSSDETDILRINYGSPIKVKWTAPLNHGKLDWIGLYMVSRNNSKEITQVSSQGRWIATNPGEYDVLASEQGLLTSDVKVTKTRASGEKADFLSGEMLFAGDKLFWEQAVFEFRYHHNGKHNVMAISQPFEIQISRFSEDDLELVESSGQSLSAMHNEDLIRRAIEKALLPVIRDCFERDPDIAPTTAQETFGGMVEREGKFARRAVYAIQHMFGIEFAPQVVKADGKVENLAWRIWEAQKALAPYSMSKSRGTSTPVE</sequence>
<dbReference type="FunFam" id="2.60.40.2840:FF:000006">
    <property type="entry name" value="Phosphatidylethanolamine N-methyltransferase"/>
    <property type="match status" value="1"/>
</dbReference>
<dbReference type="PIRSF" id="PIRSF000383">
    <property type="entry name" value="PEAMT"/>
    <property type="match status" value="1"/>
</dbReference>
<dbReference type="InterPro" id="IPR007318">
    <property type="entry name" value="Phopholipid_MeTrfase"/>
</dbReference>
<evidence type="ECO:0000313" key="19">
    <source>
        <dbReference type="EMBL" id="KAK5951334.1"/>
    </source>
</evidence>
<keyword evidence="11 16" id="KW-0443">Lipid metabolism</keyword>
<evidence type="ECO:0000256" key="8">
    <source>
        <dbReference type="ARBA" id="ARBA00022692"/>
    </source>
</evidence>
<feature type="region of interest" description="Disordered" evidence="18">
    <location>
        <begin position="326"/>
        <end position="368"/>
    </location>
</feature>